<proteinExistence type="predicted"/>
<dbReference type="AlphaFoldDB" id="A0A4Y2NQP2"/>
<reference evidence="1 2" key="1">
    <citation type="journal article" date="2019" name="Sci. Rep.">
        <title>Orb-weaving spider Araneus ventricosus genome elucidates the spidroin gene catalogue.</title>
        <authorList>
            <person name="Kono N."/>
            <person name="Nakamura H."/>
            <person name="Ohtoshi R."/>
            <person name="Moran D.A.P."/>
            <person name="Shinohara A."/>
            <person name="Yoshida Y."/>
            <person name="Fujiwara M."/>
            <person name="Mori M."/>
            <person name="Tomita M."/>
            <person name="Arakawa K."/>
        </authorList>
    </citation>
    <scope>NUCLEOTIDE SEQUENCE [LARGE SCALE GENOMIC DNA]</scope>
</reference>
<accession>A0A4Y2NQP2</accession>
<evidence type="ECO:0000313" key="2">
    <source>
        <dbReference type="Proteomes" id="UP000499080"/>
    </source>
</evidence>
<organism evidence="1 2">
    <name type="scientific">Araneus ventricosus</name>
    <name type="common">Orbweaver spider</name>
    <name type="synonym">Epeira ventricosa</name>
    <dbReference type="NCBI Taxonomy" id="182803"/>
    <lineage>
        <taxon>Eukaryota</taxon>
        <taxon>Metazoa</taxon>
        <taxon>Ecdysozoa</taxon>
        <taxon>Arthropoda</taxon>
        <taxon>Chelicerata</taxon>
        <taxon>Arachnida</taxon>
        <taxon>Araneae</taxon>
        <taxon>Araneomorphae</taxon>
        <taxon>Entelegynae</taxon>
        <taxon>Araneoidea</taxon>
        <taxon>Araneidae</taxon>
        <taxon>Araneus</taxon>
    </lineage>
</organism>
<dbReference type="EMBL" id="BGPR01009489">
    <property type="protein sequence ID" value="GBN40347.1"/>
    <property type="molecule type" value="Genomic_DNA"/>
</dbReference>
<sequence>MRQAVLSNTFEVPQRIDMSQKSYARRGGCSVTAQIRPLKAWRGRWEQDKPHSRQPPEACRHGQDRLRVLWGWKYVLERSAQSDPWVRLWTAKEEDQANREAKPRQDSFEDPPKLTIWYQFAEYRWDLAPEETQTLILDGEKRPGGLGLEGSKGSAAKALSDTGLRQTLPHAPGTAGHSCGHITAEEVKRHPGCTPP</sequence>
<protein>
    <submittedName>
        <fullName evidence="1">Uncharacterized protein</fullName>
    </submittedName>
</protein>
<keyword evidence="2" id="KW-1185">Reference proteome</keyword>
<gene>
    <name evidence="1" type="ORF">AVEN_272675_1</name>
</gene>
<comment type="caution">
    <text evidence="1">The sequence shown here is derived from an EMBL/GenBank/DDBJ whole genome shotgun (WGS) entry which is preliminary data.</text>
</comment>
<evidence type="ECO:0000313" key="1">
    <source>
        <dbReference type="EMBL" id="GBN40347.1"/>
    </source>
</evidence>
<name>A0A4Y2NQP2_ARAVE</name>
<dbReference type="Proteomes" id="UP000499080">
    <property type="component" value="Unassembled WGS sequence"/>
</dbReference>